<organism evidence="2 3">
    <name type="scientific">Actinospica durhamensis</name>
    <dbReference type="NCBI Taxonomy" id="1508375"/>
    <lineage>
        <taxon>Bacteria</taxon>
        <taxon>Bacillati</taxon>
        <taxon>Actinomycetota</taxon>
        <taxon>Actinomycetes</taxon>
        <taxon>Catenulisporales</taxon>
        <taxon>Actinospicaceae</taxon>
        <taxon>Actinospica</taxon>
    </lineage>
</organism>
<dbReference type="EMBL" id="JAGSOG010000214">
    <property type="protein sequence ID" value="MBR7837571.1"/>
    <property type="molecule type" value="Genomic_DNA"/>
</dbReference>
<dbReference type="Proteomes" id="UP000675781">
    <property type="component" value="Unassembled WGS sequence"/>
</dbReference>
<evidence type="ECO:0000313" key="2">
    <source>
        <dbReference type="EMBL" id="MBR7837571.1"/>
    </source>
</evidence>
<dbReference type="PANTHER" id="PTHR39328:SF1">
    <property type="entry name" value="BLL2871 PROTEIN"/>
    <property type="match status" value="1"/>
</dbReference>
<proteinExistence type="predicted"/>
<feature type="domain" description="Putative peptidoglycan binding" evidence="1">
    <location>
        <begin position="208"/>
        <end position="274"/>
    </location>
</feature>
<protein>
    <submittedName>
        <fullName evidence="2">DUF1028 domain-containing protein</fullName>
    </submittedName>
</protein>
<dbReference type="SUPFAM" id="SSF56235">
    <property type="entry name" value="N-terminal nucleophile aminohydrolases (Ntn hydrolases)"/>
    <property type="match status" value="1"/>
</dbReference>
<dbReference type="PANTHER" id="PTHR39328">
    <property type="entry name" value="BLL2871 PROTEIN"/>
    <property type="match status" value="1"/>
</dbReference>
<sequence length="286" mass="29422">MTYSIVAANADHTQFGVAVASKFLAAGAVAPAARAGVGALATQAWANTGYKASGLAMLSGGATAQETVDALTKHDERREVRQLGVVDAHGRSATYTGTACTDWAGGVAGDGYTIQGNVLAGSRVVALMEEAWLGSDPREPLARRLLAALTAGDTAGGDSRGRQCASIYVVGDEGTYGGDDVVVDLRVDDHADPVTELARLLGIHEMMFGKPDPKELMDLEGPLAAEVRSLLGQRGHIAGDVSSAELDRVLAVWAGIENLEARLVPGSLDPVVLAHLRRTGGGGVAA</sequence>
<gene>
    <name evidence="2" type="ORF">KDL01_30105</name>
</gene>
<dbReference type="InterPro" id="IPR014927">
    <property type="entry name" value="PG-bd_2"/>
</dbReference>
<dbReference type="InterPro" id="IPR029055">
    <property type="entry name" value="Ntn_hydrolases_N"/>
</dbReference>
<name>A0A941EUK6_9ACTN</name>
<evidence type="ECO:0000259" key="1">
    <source>
        <dbReference type="Pfam" id="PF08823"/>
    </source>
</evidence>
<dbReference type="Pfam" id="PF06267">
    <property type="entry name" value="DUF1028"/>
    <property type="match status" value="1"/>
</dbReference>
<dbReference type="RefSeq" id="WP_212532038.1">
    <property type="nucleotide sequence ID" value="NZ_JAGSOG010000214.1"/>
</dbReference>
<keyword evidence="3" id="KW-1185">Reference proteome</keyword>
<evidence type="ECO:0000313" key="3">
    <source>
        <dbReference type="Proteomes" id="UP000675781"/>
    </source>
</evidence>
<dbReference type="Gene3D" id="3.60.20.10">
    <property type="entry name" value="Glutamine Phosphoribosylpyrophosphate, subunit 1, domain 1"/>
    <property type="match status" value="1"/>
</dbReference>
<accession>A0A941EUK6</accession>
<dbReference type="AlphaFoldDB" id="A0A941EUK6"/>
<reference evidence="2" key="1">
    <citation type="submission" date="2021-04" db="EMBL/GenBank/DDBJ databases">
        <title>Genome based classification of Actinospica acidithermotolerans sp. nov., an actinobacterium isolated from an Indonesian hot spring.</title>
        <authorList>
            <person name="Kusuma A.B."/>
            <person name="Putra K.E."/>
            <person name="Nafisah S."/>
            <person name="Loh J."/>
            <person name="Nouioui I."/>
            <person name="Goodfellow M."/>
        </authorList>
    </citation>
    <scope>NUCLEOTIDE SEQUENCE</scope>
    <source>
        <strain evidence="2">CSCA 57</strain>
    </source>
</reference>
<comment type="caution">
    <text evidence="2">The sequence shown here is derived from an EMBL/GenBank/DDBJ whole genome shotgun (WGS) entry which is preliminary data.</text>
</comment>
<dbReference type="Pfam" id="PF08823">
    <property type="entry name" value="PG_binding_2"/>
    <property type="match status" value="1"/>
</dbReference>
<dbReference type="InterPro" id="IPR010430">
    <property type="entry name" value="DUF1028"/>
</dbReference>